<dbReference type="GO" id="GO:0005737">
    <property type="term" value="C:cytoplasm"/>
    <property type="evidence" value="ECO:0007669"/>
    <property type="project" value="TreeGrafter"/>
</dbReference>
<proteinExistence type="predicted"/>
<organism evidence="4">
    <name type="scientific">Fibrocapsa japonica</name>
    <dbReference type="NCBI Taxonomy" id="94617"/>
    <lineage>
        <taxon>Eukaryota</taxon>
        <taxon>Sar</taxon>
        <taxon>Stramenopiles</taxon>
        <taxon>Ochrophyta</taxon>
        <taxon>Raphidophyceae</taxon>
        <taxon>Chattonellales</taxon>
        <taxon>Chattonellaceae</taxon>
        <taxon>Fibrocapsa</taxon>
    </lineage>
</organism>
<reference evidence="4" key="1">
    <citation type="submission" date="2021-01" db="EMBL/GenBank/DDBJ databases">
        <authorList>
            <person name="Corre E."/>
            <person name="Pelletier E."/>
            <person name="Niang G."/>
            <person name="Scheremetjew M."/>
            <person name="Finn R."/>
            <person name="Kale V."/>
            <person name="Holt S."/>
            <person name="Cochrane G."/>
            <person name="Meng A."/>
            <person name="Brown T."/>
            <person name="Cohen L."/>
        </authorList>
    </citation>
    <scope>NUCLEOTIDE SEQUENCE</scope>
    <source>
        <strain evidence="4">CCMP1661</strain>
    </source>
</reference>
<dbReference type="Gene3D" id="2.130.10.10">
    <property type="entry name" value="YVTN repeat-like/Quinoprotein amine dehydrogenase"/>
    <property type="match status" value="1"/>
</dbReference>
<dbReference type="Pfam" id="PF00400">
    <property type="entry name" value="WD40"/>
    <property type="match status" value="1"/>
</dbReference>
<sequence>MEALRKRELFGNRGPGRSPAINDIGARIKHKGYSYSSNIVGHYGCVNALCLNKAGDLLASGGDDRRVLVWPAMAPPGSPAMRPLLQCRMADGQWGEYQHDWVQGLFHSWLYG</sequence>
<dbReference type="AlphaFoldDB" id="A0A7S2XWW2"/>
<dbReference type="InterPro" id="IPR001680">
    <property type="entry name" value="WD40_rpt"/>
</dbReference>
<dbReference type="InterPro" id="IPR015943">
    <property type="entry name" value="WD40/YVTN_repeat-like_dom_sf"/>
</dbReference>
<feature type="repeat" description="WD" evidence="3">
    <location>
        <begin position="39"/>
        <end position="70"/>
    </location>
</feature>
<keyword evidence="2" id="KW-0677">Repeat</keyword>
<dbReference type="PROSITE" id="PS50082">
    <property type="entry name" value="WD_REPEATS_2"/>
    <property type="match status" value="1"/>
</dbReference>
<dbReference type="PANTHER" id="PTHR15574">
    <property type="entry name" value="WD REPEAT DOMAIN-CONTAINING FAMILY"/>
    <property type="match status" value="1"/>
</dbReference>
<protein>
    <submittedName>
        <fullName evidence="4">Uncharacterized protein</fullName>
    </submittedName>
</protein>
<dbReference type="SMART" id="SM00320">
    <property type="entry name" value="WD40"/>
    <property type="match status" value="1"/>
</dbReference>
<dbReference type="PANTHER" id="PTHR15574:SF40">
    <property type="entry name" value="WD AND TETRATRICOPEPTIDE REPEATS PROTEIN 1"/>
    <property type="match status" value="1"/>
</dbReference>
<gene>
    <name evidence="4" type="ORF">FJAP1339_LOCUS4310</name>
</gene>
<evidence type="ECO:0000256" key="2">
    <source>
        <dbReference type="ARBA" id="ARBA00022737"/>
    </source>
</evidence>
<evidence type="ECO:0000256" key="3">
    <source>
        <dbReference type="PROSITE-ProRule" id="PRU00221"/>
    </source>
</evidence>
<keyword evidence="1 3" id="KW-0853">WD repeat</keyword>
<dbReference type="InterPro" id="IPR045151">
    <property type="entry name" value="DCAF8"/>
</dbReference>
<evidence type="ECO:0000256" key="1">
    <source>
        <dbReference type="ARBA" id="ARBA00022574"/>
    </source>
</evidence>
<dbReference type="GO" id="GO:0080008">
    <property type="term" value="C:Cul4-RING E3 ubiquitin ligase complex"/>
    <property type="evidence" value="ECO:0007669"/>
    <property type="project" value="TreeGrafter"/>
</dbReference>
<dbReference type="SUPFAM" id="SSF50978">
    <property type="entry name" value="WD40 repeat-like"/>
    <property type="match status" value="1"/>
</dbReference>
<dbReference type="EMBL" id="HBHR01008938">
    <property type="protein sequence ID" value="CAD9861788.1"/>
    <property type="molecule type" value="Transcribed_RNA"/>
</dbReference>
<dbReference type="InterPro" id="IPR036322">
    <property type="entry name" value="WD40_repeat_dom_sf"/>
</dbReference>
<dbReference type="GO" id="GO:0045717">
    <property type="term" value="P:negative regulation of fatty acid biosynthetic process"/>
    <property type="evidence" value="ECO:0007669"/>
    <property type="project" value="TreeGrafter"/>
</dbReference>
<evidence type="ECO:0000313" key="4">
    <source>
        <dbReference type="EMBL" id="CAD9861788.1"/>
    </source>
</evidence>
<accession>A0A7S2XWW2</accession>
<dbReference type="PROSITE" id="PS50294">
    <property type="entry name" value="WD_REPEATS_REGION"/>
    <property type="match status" value="1"/>
</dbReference>
<name>A0A7S2XWW2_9STRA</name>